<gene>
    <name evidence="1" type="ORF">LEP1GSC079_4061</name>
</gene>
<dbReference type="Proteomes" id="UP000012164">
    <property type="component" value="Unassembled WGS sequence"/>
</dbReference>
<proteinExistence type="predicted"/>
<reference evidence="1 2" key="1">
    <citation type="submission" date="2013-01" db="EMBL/GenBank/DDBJ databases">
        <authorList>
            <person name="Harkins D.M."/>
            <person name="Durkin A.S."/>
            <person name="Brinkac L.M."/>
            <person name="Haft D.H."/>
            <person name="Selengut J.D."/>
            <person name="Sanka R."/>
            <person name="DePew J."/>
            <person name="Purushe J."/>
            <person name="Peacock S.J."/>
            <person name="Thaipadungpanit J."/>
            <person name="Wuthiekanun V.W."/>
            <person name="Day N.P."/>
            <person name="Vinetz J.M."/>
            <person name="Sutton G.G."/>
            <person name="Nierman W.C."/>
            <person name="Fouts D.E."/>
        </authorList>
    </citation>
    <scope>NUCLEOTIDE SEQUENCE [LARGE SCALE GENOMIC DNA]</scope>
    <source>
        <strain evidence="1 2">FPW1039</strain>
    </source>
</reference>
<evidence type="ECO:0000313" key="1">
    <source>
        <dbReference type="EMBL" id="EMJ38872.1"/>
    </source>
</evidence>
<accession>A0A0F6ILE7</accession>
<evidence type="ECO:0000313" key="2">
    <source>
        <dbReference type="Proteomes" id="UP000012164"/>
    </source>
</evidence>
<organism evidence="1 2">
    <name type="scientific">Leptospira interrogans str. FPW1039</name>
    <dbReference type="NCBI Taxonomy" id="1193040"/>
    <lineage>
        <taxon>Bacteria</taxon>
        <taxon>Pseudomonadati</taxon>
        <taxon>Spirochaetota</taxon>
        <taxon>Spirochaetia</taxon>
        <taxon>Leptospirales</taxon>
        <taxon>Leptospiraceae</taxon>
        <taxon>Leptospira</taxon>
    </lineage>
</organism>
<dbReference type="EMBL" id="AKWR02000003">
    <property type="protein sequence ID" value="EMJ38872.1"/>
    <property type="molecule type" value="Genomic_DNA"/>
</dbReference>
<name>A0A0F6ILE7_LEPIR</name>
<dbReference type="AlphaFoldDB" id="A0A0F6ILE7"/>
<protein>
    <submittedName>
        <fullName evidence="1">Uncharacterized protein</fullName>
    </submittedName>
</protein>
<sequence length="39" mass="4692">MNGSNFSFYKTLFFPENQMWELIRTPITKNKCLKIHNVT</sequence>
<comment type="caution">
    <text evidence="1">The sequence shown here is derived from an EMBL/GenBank/DDBJ whole genome shotgun (WGS) entry which is preliminary data.</text>
</comment>